<gene>
    <name evidence="1" type="ORF">CQ14_26195</name>
</gene>
<dbReference type="Proteomes" id="UP000051660">
    <property type="component" value="Unassembled WGS sequence"/>
</dbReference>
<dbReference type="OrthoDB" id="7960540at2"/>
<evidence type="ECO:0000313" key="2">
    <source>
        <dbReference type="Proteomes" id="UP000051660"/>
    </source>
</evidence>
<reference evidence="1 2" key="1">
    <citation type="submission" date="2014-03" db="EMBL/GenBank/DDBJ databases">
        <title>Bradyrhizobium valentinum sp. nov., isolated from effective nodules of Lupinus mariae-josephae, a lupine endemic of basic-lime soils in Eastern Spain.</title>
        <authorList>
            <person name="Duran D."/>
            <person name="Rey L."/>
            <person name="Navarro A."/>
            <person name="Busquets A."/>
            <person name="Imperial J."/>
            <person name="Ruiz-Argueso T."/>
        </authorList>
    </citation>
    <scope>NUCLEOTIDE SEQUENCE [LARGE SCALE GENOMIC DNA]</scope>
    <source>
        <strain evidence="1 2">CCBAU 23086</strain>
    </source>
</reference>
<accession>A0A0R3MBF2</accession>
<dbReference type="EMBL" id="LLYB01000118">
    <property type="protein sequence ID" value="KRR17634.1"/>
    <property type="molecule type" value="Genomic_DNA"/>
</dbReference>
<protein>
    <submittedName>
        <fullName evidence="1">Uncharacterized protein</fullName>
    </submittedName>
</protein>
<sequence length="89" mass="9863">MPLGTDELIEIERVLAEAKLDASSLSELRRRFPQLAVTRCDASDVTERPFRSFPHFDLHLIDGCDRCVQITTDPARAIGILLAARSTGP</sequence>
<organism evidence="1 2">
    <name type="scientific">Bradyrhizobium lablabi</name>
    <dbReference type="NCBI Taxonomy" id="722472"/>
    <lineage>
        <taxon>Bacteria</taxon>
        <taxon>Pseudomonadati</taxon>
        <taxon>Pseudomonadota</taxon>
        <taxon>Alphaproteobacteria</taxon>
        <taxon>Hyphomicrobiales</taxon>
        <taxon>Nitrobacteraceae</taxon>
        <taxon>Bradyrhizobium</taxon>
    </lineage>
</organism>
<dbReference type="AlphaFoldDB" id="A0A0R3MBF2"/>
<dbReference type="RefSeq" id="WP_057861999.1">
    <property type="nucleotide sequence ID" value="NZ_LLYB01000118.1"/>
</dbReference>
<name>A0A0R3MBF2_9BRAD</name>
<proteinExistence type="predicted"/>
<comment type="caution">
    <text evidence="1">The sequence shown here is derived from an EMBL/GenBank/DDBJ whole genome shotgun (WGS) entry which is preliminary data.</text>
</comment>
<evidence type="ECO:0000313" key="1">
    <source>
        <dbReference type="EMBL" id="KRR17634.1"/>
    </source>
</evidence>